<dbReference type="GO" id="GO:0000160">
    <property type="term" value="P:phosphorelay signal transduction system"/>
    <property type="evidence" value="ECO:0007669"/>
    <property type="project" value="InterPro"/>
</dbReference>
<evidence type="ECO:0000256" key="3">
    <source>
        <dbReference type="PROSITE-ProRule" id="PRU00169"/>
    </source>
</evidence>
<dbReference type="RefSeq" id="WP_245714302.1">
    <property type="nucleotide sequence ID" value="NZ_LOCQ01000051.1"/>
</dbReference>
<dbReference type="PROSITE" id="PS50110">
    <property type="entry name" value="RESPONSE_REGULATORY"/>
    <property type="match status" value="1"/>
</dbReference>
<dbReference type="GO" id="GO:0006355">
    <property type="term" value="P:regulation of DNA-templated transcription"/>
    <property type="evidence" value="ECO:0007669"/>
    <property type="project" value="InterPro"/>
</dbReference>
<dbReference type="PATRIC" id="fig|1747903.4.peg.3413"/>
<dbReference type="Proteomes" id="UP000092713">
    <property type="component" value="Unassembled WGS sequence"/>
</dbReference>
<protein>
    <submittedName>
        <fullName evidence="6">DNA-binding response regulator, NarL/FixJ family</fullName>
    </submittedName>
</protein>
<evidence type="ECO:0000256" key="1">
    <source>
        <dbReference type="ARBA" id="ARBA00022553"/>
    </source>
</evidence>
<dbReference type="SUPFAM" id="SSF52172">
    <property type="entry name" value="CheY-like"/>
    <property type="match status" value="1"/>
</dbReference>
<evidence type="ECO:0000313" key="6">
    <source>
        <dbReference type="EMBL" id="OBV39799.1"/>
    </source>
</evidence>
<keyword evidence="1 3" id="KW-0597">Phosphoprotein</keyword>
<comment type="caution">
    <text evidence="6">The sequence shown here is derived from an EMBL/GenBank/DDBJ whole genome shotgun (WGS) entry which is preliminary data.</text>
</comment>
<dbReference type="Pfam" id="PF00072">
    <property type="entry name" value="Response_reg"/>
    <property type="match status" value="1"/>
</dbReference>
<dbReference type="SUPFAM" id="SSF46894">
    <property type="entry name" value="C-terminal effector domain of the bipartite response regulators"/>
    <property type="match status" value="1"/>
</dbReference>
<dbReference type="CDD" id="cd06170">
    <property type="entry name" value="LuxR_C_like"/>
    <property type="match status" value="1"/>
</dbReference>
<dbReference type="STRING" id="1747903.ASR47_101221"/>
<dbReference type="GO" id="GO:0003677">
    <property type="term" value="F:DNA binding"/>
    <property type="evidence" value="ECO:0007669"/>
    <property type="project" value="UniProtKB-KW"/>
</dbReference>
<evidence type="ECO:0000313" key="7">
    <source>
        <dbReference type="Proteomes" id="UP000092713"/>
    </source>
</evidence>
<evidence type="ECO:0000256" key="2">
    <source>
        <dbReference type="ARBA" id="ARBA00023125"/>
    </source>
</evidence>
<evidence type="ECO:0000259" key="4">
    <source>
        <dbReference type="PROSITE" id="PS50043"/>
    </source>
</evidence>
<dbReference type="InterPro" id="IPR001789">
    <property type="entry name" value="Sig_transdc_resp-reg_receiver"/>
</dbReference>
<dbReference type="Pfam" id="PF00196">
    <property type="entry name" value="GerE"/>
    <property type="match status" value="1"/>
</dbReference>
<feature type="domain" description="Response regulatory" evidence="5">
    <location>
        <begin position="14"/>
        <end position="130"/>
    </location>
</feature>
<reference evidence="6 7" key="1">
    <citation type="submission" date="2016-04" db="EMBL/GenBank/DDBJ databases">
        <title>Draft genome sequence of Janthinobacterium psychrotolerans sp. nov., isolated from freshwater sediments in Denmark.</title>
        <authorList>
            <person name="Gong X."/>
            <person name="Skrivergaard S."/>
            <person name="Korsgaard B.S."/>
            <person name="Schreiber L."/>
            <person name="Marshall I.P."/>
            <person name="Finster K."/>
            <person name="Schramm A."/>
        </authorList>
    </citation>
    <scope>NUCLEOTIDE SEQUENCE [LARGE SCALE GENOMIC DNA]</scope>
    <source>
        <strain evidence="6 7">S3-2</strain>
    </source>
</reference>
<proteinExistence type="predicted"/>
<dbReference type="PANTHER" id="PTHR43214:SF43">
    <property type="entry name" value="TWO-COMPONENT RESPONSE REGULATOR"/>
    <property type="match status" value="1"/>
</dbReference>
<dbReference type="PANTHER" id="PTHR43214">
    <property type="entry name" value="TWO-COMPONENT RESPONSE REGULATOR"/>
    <property type="match status" value="1"/>
</dbReference>
<keyword evidence="2 6" id="KW-0238">DNA-binding</keyword>
<dbReference type="EMBL" id="LOCQ01000051">
    <property type="protein sequence ID" value="OBV39799.1"/>
    <property type="molecule type" value="Genomic_DNA"/>
</dbReference>
<evidence type="ECO:0000259" key="5">
    <source>
        <dbReference type="PROSITE" id="PS50110"/>
    </source>
</evidence>
<dbReference type="CDD" id="cd17535">
    <property type="entry name" value="REC_NarL-like"/>
    <property type="match status" value="1"/>
</dbReference>
<dbReference type="Gene3D" id="3.40.50.2300">
    <property type="match status" value="1"/>
</dbReference>
<dbReference type="PROSITE" id="PS50043">
    <property type="entry name" value="HTH_LUXR_2"/>
    <property type="match status" value="1"/>
</dbReference>
<name>A0A1A7C433_9BURK</name>
<dbReference type="InterPro" id="IPR011006">
    <property type="entry name" value="CheY-like_superfamily"/>
</dbReference>
<dbReference type="AlphaFoldDB" id="A0A1A7C433"/>
<dbReference type="InterPro" id="IPR058245">
    <property type="entry name" value="NreC/VraR/RcsB-like_REC"/>
</dbReference>
<sequence length="215" mass="23163">MTASTMHSDSQAIRVLIADDHQLLLDGIATLLQSFPGVELVGQASNGQQAVQQFLALQPDVTLMDLQMPVMTGLDAITAIRAHHPRARIIVLTTYKGDTLVGRAVQAGACGYLLKSSLRHELLAAIQAVHAGRRYIAPEAQAEMARYASADVLSNRELEVLRLVAQGNSNRETGALLSIKEETVKAHMSTILAKLGAKDRTHAVTIALRRGILDT</sequence>
<keyword evidence="7" id="KW-1185">Reference proteome</keyword>
<dbReference type="InterPro" id="IPR000792">
    <property type="entry name" value="Tscrpt_reg_LuxR_C"/>
</dbReference>
<feature type="modified residue" description="4-aspartylphosphate" evidence="3">
    <location>
        <position position="65"/>
    </location>
</feature>
<feature type="domain" description="HTH luxR-type" evidence="4">
    <location>
        <begin position="146"/>
        <end position="211"/>
    </location>
</feature>
<dbReference type="SMART" id="SM00421">
    <property type="entry name" value="HTH_LUXR"/>
    <property type="match status" value="1"/>
</dbReference>
<dbReference type="InterPro" id="IPR039420">
    <property type="entry name" value="WalR-like"/>
</dbReference>
<accession>A0A1A7C433</accession>
<dbReference type="SMART" id="SM00448">
    <property type="entry name" value="REC"/>
    <property type="match status" value="1"/>
</dbReference>
<dbReference type="PRINTS" id="PR00038">
    <property type="entry name" value="HTHLUXR"/>
</dbReference>
<gene>
    <name evidence="6" type="ORF">ASR47_101221</name>
</gene>
<organism evidence="6 7">
    <name type="scientific">Janthinobacterium psychrotolerans</name>
    <dbReference type="NCBI Taxonomy" id="1747903"/>
    <lineage>
        <taxon>Bacteria</taxon>
        <taxon>Pseudomonadati</taxon>
        <taxon>Pseudomonadota</taxon>
        <taxon>Betaproteobacteria</taxon>
        <taxon>Burkholderiales</taxon>
        <taxon>Oxalobacteraceae</taxon>
        <taxon>Janthinobacterium</taxon>
    </lineage>
</organism>
<dbReference type="InterPro" id="IPR016032">
    <property type="entry name" value="Sig_transdc_resp-reg_C-effctor"/>
</dbReference>